<dbReference type="Pfam" id="PF13812">
    <property type="entry name" value="PPR_3"/>
    <property type="match status" value="2"/>
</dbReference>
<name>A0ABD3HLG8_9MARC</name>
<organism evidence="5 6">
    <name type="scientific">Riccia sorocarpa</name>
    <dbReference type="NCBI Taxonomy" id="122646"/>
    <lineage>
        <taxon>Eukaryota</taxon>
        <taxon>Viridiplantae</taxon>
        <taxon>Streptophyta</taxon>
        <taxon>Embryophyta</taxon>
        <taxon>Marchantiophyta</taxon>
        <taxon>Marchantiopsida</taxon>
        <taxon>Marchantiidae</taxon>
        <taxon>Marchantiales</taxon>
        <taxon>Ricciaceae</taxon>
        <taxon>Riccia</taxon>
    </lineage>
</organism>
<dbReference type="PROSITE" id="PS50828">
    <property type="entry name" value="SMR"/>
    <property type="match status" value="1"/>
</dbReference>
<dbReference type="InterPro" id="IPR036063">
    <property type="entry name" value="Smr_dom_sf"/>
</dbReference>
<dbReference type="Proteomes" id="UP001633002">
    <property type="component" value="Unassembled WGS sequence"/>
</dbReference>
<dbReference type="SUPFAM" id="SSF160443">
    <property type="entry name" value="SMR domain-like"/>
    <property type="match status" value="1"/>
</dbReference>
<feature type="repeat" description="PPR" evidence="3">
    <location>
        <begin position="179"/>
        <end position="213"/>
    </location>
</feature>
<dbReference type="PANTHER" id="PTHR47447">
    <property type="entry name" value="OS03G0856100 PROTEIN"/>
    <property type="match status" value="1"/>
</dbReference>
<evidence type="ECO:0000256" key="2">
    <source>
        <dbReference type="ARBA" id="ARBA00022737"/>
    </source>
</evidence>
<dbReference type="NCBIfam" id="TIGR00756">
    <property type="entry name" value="PPR"/>
    <property type="match status" value="3"/>
</dbReference>
<proteinExistence type="inferred from homology"/>
<comment type="caution">
    <text evidence="5">The sequence shown here is derived from an EMBL/GenBank/DDBJ whole genome shotgun (WGS) entry which is preliminary data.</text>
</comment>
<evidence type="ECO:0000313" key="5">
    <source>
        <dbReference type="EMBL" id="KAL3691229.1"/>
    </source>
</evidence>
<protein>
    <recommendedName>
        <fullName evidence="4">Smr domain-containing protein</fullName>
    </recommendedName>
</protein>
<reference evidence="5 6" key="1">
    <citation type="submission" date="2024-09" db="EMBL/GenBank/DDBJ databases">
        <title>Chromosome-scale assembly of Riccia sorocarpa.</title>
        <authorList>
            <person name="Paukszto L."/>
        </authorList>
    </citation>
    <scope>NUCLEOTIDE SEQUENCE [LARGE SCALE GENOMIC DNA]</scope>
    <source>
        <strain evidence="5">LP-2024</strain>
        <tissue evidence="5">Aerial parts of the thallus</tissue>
    </source>
</reference>
<evidence type="ECO:0000256" key="3">
    <source>
        <dbReference type="PROSITE-ProRule" id="PRU00708"/>
    </source>
</evidence>
<evidence type="ECO:0000256" key="1">
    <source>
        <dbReference type="ARBA" id="ARBA00007626"/>
    </source>
</evidence>
<dbReference type="InterPro" id="IPR002885">
    <property type="entry name" value="PPR_rpt"/>
</dbReference>
<feature type="domain" description="Smr" evidence="4">
    <location>
        <begin position="354"/>
        <end position="437"/>
    </location>
</feature>
<dbReference type="AlphaFoldDB" id="A0ABD3HLG8"/>
<dbReference type="PROSITE" id="PS51375">
    <property type="entry name" value="PPR"/>
    <property type="match status" value="2"/>
</dbReference>
<sequence length="458" mass="51556">MSSAVVAANWLAPWNVGANLSTRRPRCRAGVVPVECGGSRKVAERVMTRLQRTREDPLAVGGALRRLNNHSKMMQIQILEHLVDEDDWHLALPMYKSLREKAWYQWNPTLHAKMVAMLATAQQSHEMQSMILETPENLTVRDRLNLQVSLIETLGKRGLLDHALLIFQETKYLPLPSAGQLGYRALVRAYVHAGLPHEAHLFLSEMKREGFKPCLDDYKALLHAYGRDGFLADMEEVLQEISEAGLKLDKTGYNMMLSAYGQARKFDMVVETVERMRRLNISCSVNSRNAISKSCPTAISLLSEMQDIPPNPASLCSELELRKVPEGELMVIRELLILGVPPECVKYAEETWELDLHRMFLGTANVTLFLWLQQLKARCIGGVKFPSEVRVVTGWGKHSDVEGKSVLKETVAEFLERMKSPFRVDSQNRGLLAARGSSLQSWLAAMFQSSPEGCRSEA</sequence>
<dbReference type="PANTHER" id="PTHR47447:SF15">
    <property type="entry name" value="OS02G0120000 PROTEIN"/>
    <property type="match status" value="1"/>
</dbReference>
<dbReference type="SMART" id="SM00463">
    <property type="entry name" value="SMR"/>
    <property type="match status" value="1"/>
</dbReference>
<dbReference type="Gene3D" id="1.25.40.10">
    <property type="entry name" value="Tetratricopeptide repeat domain"/>
    <property type="match status" value="2"/>
</dbReference>
<dbReference type="EMBL" id="JBJQOH010000003">
    <property type="protein sequence ID" value="KAL3691229.1"/>
    <property type="molecule type" value="Genomic_DNA"/>
</dbReference>
<feature type="repeat" description="PPR" evidence="3">
    <location>
        <begin position="249"/>
        <end position="283"/>
    </location>
</feature>
<evidence type="ECO:0000259" key="4">
    <source>
        <dbReference type="PROSITE" id="PS50828"/>
    </source>
</evidence>
<keyword evidence="2" id="KW-0677">Repeat</keyword>
<gene>
    <name evidence="5" type="ORF">R1sor_004880</name>
</gene>
<comment type="similarity">
    <text evidence="1">Belongs to the PPR family. P subfamily.</text>
</comment>
<accession>A0ABD3HLG8</accession>
<dbReference type="Gene3D" id="3.30.1370.110">
    <property type="match status" value="1"/>
</dbReference>
<keyword evidence="6" id="KW-1185">Reference proteome</keyword>
<dbReference type="InterPro" id="IPR002625">
    <property type="entry name" value="Smr_dom"/>
</dbReference>
<evidence type="ECO:0000313" key="6">
    <source>
        <dbReference type="Proteomes" id="UP001633002"/>
    </source>
</evidence>
<dbReference type="InterPro" id="IPR011990">
    <property type="entry name" value="TPR-like_helical_dom_sf"/>
</dbReference>